<evidence type="ECO:0000313" key="2">
    <source>
        <dbReference type="EMBL" id="MDH5162245.1"/>
    </source>
</evidence>
<evidence type="ECO:0000256" key="1">
    <source>
        <dbReference type="ARBA" id="ARBA00022801"/>
    </source>
</evidence>
<dbReference type="AlphaFoldDB" id="A0AAW6SVE3"/>
<organism evidence="2 3">
    <name type="scientific">Heyndrickxia oleronia</name>
    <dbReference type="NCBI Taxonomy" id="38875"/>
    <lineage>
        <taxon>Bacteria</taxon>
        <taxon>Bacillati</taxon>
        <taxon>Bacillota</taxon>
        <taxon>Bacilli</taxon>
        <taxon>Bacillales</taxon>
        <taxon>Bacillaceae</taxon>
        <taxon>Heyndrickxia</taxon>
    </lineage>
</organism>
<dbReference type="Pfam" id="PF07470">
    <property type="entry name" value="Glyco_hydro_88"/>
    <property type="match status" value="1"/>
</dbReference>
<gene>
    <name evidence="2" type="ORF">P5X88_15020</name>
</gene>
<dbReference type="Gene3D" id="1.50.10.10">
    <property type="match status" value="1"/>
</dbReference>
<accession>A0AAW6SVE3</accession>
<evidence type="ECO:0000313" key="3">
    <source>
        <dbReference type="Proteomes" id="UP001159179"/>
    </source>
</evidence>
<dbReference type="GO" id="GO:0016787">
    <property type="term" value="F:hydrolase activity"/>
    <property type="evidence" value="ECO:0007669"/>
    <property type="project" value="UniProtKB-KW"/>
</dbReference>
<dbReference type="InterPro" id="IPR008928">
    <property type="entry name" value="6-hairpin_glycosidase_sf"/>
</dbReference>
<keyword evidence="1 2" id="KW-0378">Hydrolase</keyword>
<sequence length="378" mass="43864">MEGNSVVITKRLNWSQRMVDSVIERRPSLSEGVYQDKWSYDFGVVLKGTELVWRQTGDSKYFDYMKKNMDAFIDEDGNIREYHLEHFNIDHINNGKVLITLYEETKDQRYKNAIDLLRRQLRFHPRTSEGVFWHKKVYPFQIWLDGLYMGAPFYAEYIKRYGEEEEFDDVTKQYLLCVKNTKDQETGLLYHAFDEKKVQPWCNPITGHSKNFWGRSMGWFVMGLVDTLSLIPETHRDYPKLVSILEETLIALKNVQDKESSVWYQVLDQGGRKGNYLEASGSSMILYAMAKGVRLQLLDESWIEIAKTTYNGIMDEFITVTQEGLVNLNKNCQVAGLGGPDKRDGTFEYYISEPIITNDLKGVGAFILATAEMEGNFL</sequence>
<proteinExistence type="predicted"/>
<protein>
    <submittedName>
        <fullName evidence="2">Glycoside hydrolase family 88 protein</fullName>
    </submittedName>
</protein>
<name>A0AAW6SVE3_9BACI</name>
<dbReference type="SUPFAM" id="SSF48208">
    <property type="entry name" value="Six-hairpin glycosidases"/>
    <property type="match status" value="1"/>
</dbReference>
<reference evidence="2" key="1">
    <citation type="submission" date="2023-03" db="EMBL/GenBank/DDBJ databases">
        <title>Bacterial isolates from washroom surfaces on a university campus.</title>
        <authorList>
            <person name="Holman D.B."/>
            <person name="Gzyl K.E."/>
            <person name="Taheri A.E."/>
        </authorList>
    </citation>
    <scope>NUCLEOTIDE SEQUENCE</scope>
    <source>
        <strain evidence="2">RD03</strain>
    </source>
</reference>
<dbReference type="GO" id="GO:0005975">
    <property type="term" value="P:carbohydrate metabolic process"/>
    <property type="evidence" value="ECO:0007669"/>
    <property type="project" value="InterPro"/>
</dbReference>
<dbReference type="InterPro" id="IPR012341">
    <property type="entry name" value="6hp_glycosidase-like_sf"/>
</dbReference>
<comment type="caution">
    <text evidence="2">The sequence shown here is derived from an EMBL/GenBank/DDBJ whole genome shotgun (WGS) entry which is preliminary data.</text>
</comment>
<dbReference type="Proteomes" id="UP001159179">
    <property type="component" value="Unassembled WGS sequence"/>
</dbReference>
<dbReference type="EMBL" id="JAROYP010000008">
    <property type="protein sequence ID" value="MDH5162245.1"/>
    <property type="molecule type" value="Genomic_DNA"/>
</dbReference>
<dbReference type="InterPro" id="IPR010905">
    <property type="entry name" value="Glyco_hydro_88"/>
</dbReference>
<dbReference type="InterPro" id="IPR052043">
    <property type="entry name" value="PolySaccharide_Degr_Enz"/>
</dbReference>
<dbReference type="PANTHER" id="PTHR33886:SF8">
    <property type="entry name" value="UNSATURATED RHAMNOGALACTURONAN HYDROLASE (EUROFUNG)"/>
    <property type="match status" value="1"/>
</dbReference>
<dbReference type="PANTHER" id="PTHR33886">
    <property type="entry name" value="UNSATURATED RHAMNOGALACTURONAN HYDROLASE (EUROFUNG)"/>
    <property type="match status" value="1"/>
</dbReference>